<evidence type="ECO:0000313" key="2">
    <source>
        <dbReference type="EMBL" id="MDT0574829.1"/>
    </source>
</evidence>
<dbReference type="InterPro" id="IPR006148">
    <property type="entry name" value="Glc/Gal-6P_isomerase"/>
</dbReference>
<keyword evidence="2" id="KW-0378">Hydrolase</keyword>
<dbReference type="EMBL" id="JAVRHS010000001">
    <property type="protein sequence ID" value="MDT0574829.1"/>
    <property type="molecule type" value="Genomic_DNA"/>
</dbReference>
<dbReference type="GO" id="GO:0017057">
    <property type="term" value="F:6-phosphogluconolactonase activity"/>
    <property type="evidence" value="ECO:0007669"/>
    <property type="project" value="UniProtKB-EC"/>
</dbReference>
<comment type="caution">
    <text evidence="2">The sequence shown here is derived from an EMBL/GenBank/DDBJ whole genome shotgun (WGS) entry which is preliminary data.</text>
</comment>
<dbReference type="EC" id="3.1.1.31" evidence="2"/>
<dbReference type="Pfam" id="PF01182">
    <property type="entry name" value="Glucosamine_iso"/>
    <property type="match status" value="2"/>
</dbReference>
<feature type="domain" description="Glucosamine/galactosamine-6-phosphate isomerase" evidence="1">
    <location>
        <begin position="15"/>
        <end position="101"/>
    </location>
</feature>
<dbReference type="PANTHER" id="PTHR11054:SF0">
    <property type="entry name" value="6-PHOSPHOGLUCONOLACTONASE"/>
    <property type="match status" value="1"/>
</dbReference>
<dbReference type="Proteomes" id="UP001259803">
    <property type="component" value="Unassembled WGS sequence"/>
</dbReference>
<gene>
    <name evidence="2" type="ORF">RM533_01375</name>
</gene>
<feature type="domain" description="Glucosamine/galactosamine-6-phosphate isomerase" evidence="1">
    <location>
        <begin position="102"/>
        <end position="197"/>
    </location>
</feature>
<keyword evidence="3" id="KW-1185">Reference proteome</keyword>
<dbReference type="SUPFAM" id="SSF100950">
    <property type="entry name" value="NagB/RpiA/CoA transferase-like"/>
    <property type="match status" value="1"/>
</dbReference>
<dbReference type="Gene3D" id="3.40.50.1360">
    <property type="match status" value="1"/>
</dbReference>
<accession>A0ABU2ZGV4</accession>
<name>A0ABU2ZGV4_9SPHN</name>
<proteinExistence type="predicted"/>
<evidence type="ECO:0000313" key="3">
    <source>
        <dbReference type="Proteomes" id="UP001259803"/>
    </source>
</evidence>
<protein>
    <submittedName>
        <fullName evidence="2">6-phosphogluconolactonase</fullName>
        <ecNumber evidence="2">3.1.1.31</ecNumber>
    </submittedName>
</protein>
<dbReference type="PANTHER" id="PTHR11054">
    <property type="entry name" value="6-PHOSPHOGLUCONOLACTONASE"/>
    <property type="match status" value="1"/>
</dbReference>
<evidence type="ECO:0000259" key="1">
    <source>
        <dbReference type="Pfam" id="PF01182"/>
    </source>
</evidence>
<dbReference type="InterPro" id="IPR039104">
    <property type="entry name" value="6PGL"/>
</dbReference>
<sequence length="208" mass="23394">MLTEITYHHDWDDERIADWLHGRISAALAMREGPVAVSVPGGSTPFPILENLALMDLRWERLEFWPGDDRCVHPDHEASNLGRLRNALAATDAQVIPLEEDSQPPHFALVWLGMGTDGHIASLFENTNPLPDDEQMVRRITPDPLPQDAPFDRITMTLPKFLAAEELMFVIRGETKQQLFQEAVRGQNDLPVARLLHNARASITCFTG</sequence>
<dbReference type="RefSeq" id="WP_311339388.1">
    <property type="nucleotide sequence ID" value="NZ_JAVRHS010000001.1"/>
</dbReference>
<reference evidence="2 3" key="1">
    <citation type="submission" date="2023-09" db="EMBL/GenBank/DDBJ databases">
        <authorList>
            <person name="Rey-Velasco X."/>
        </authorList>
    </citation>
    <scope>NUCLEOTIDE SEQUENCE [LARGE SCALE GENOMIC DNA]</scope>
    <source>
        <strain evidence="2 3">F390</strain>
    </source>
</reference>
<organism evidence="2 3">
    <name type="scientific">Croceicoccus esteveae</name>
    <dbReference type="NCBI Taxonomy" id="3075597"/>
    <lineage>
        <taxon>Bacteria</taxon>
        <taxon>Pseudomonadati</taxon>
        <taxon>Pseudomonadota</taxon>
        <taxon>Alphaproteobacteria</taxon>
        <taxon>Sphingomonadales</taxon>
        <taxon>Erythrobacteraceae</taxon>
        <taxon>Croceicoccus</taxon>
    </lineage>
</organism>
<dbReference type="InterPro" id="IPR037171">
    <property type="entry name" value="NagB/RpiA_transferase-like"/>
</dbReference>